<dbReference type="GO" id="GO:0005524">
    <property type="term" value="F:ATP binding"/>
    <property type="evidence" value="ECO:0007669"/>
    <property type="project" value="UniProtKB-KW"/>
</dbReference>
<evidence type="ECO:0000256" key="1">
    <source>
        <dbReference type="ARBA" id="ARBA00004374"/>
    </source>
</evidence>
<proteinExistence type="inferred from homology"/>
<dbReference type="EMBL" id="GL988039">
    <property type="protein sequence ID" value="EGS23003.1"/>
    <property type="molecule type" value="Genomic_DNA"/>
</dbReference>
<dbReference type="Gene3D" id="3.40.50.720">
    <property type="entry name" value="NAD(P)-binding Rossmann-like Domain"/>
    <property type="match status" value="1"/>
</dbReference>
<dbReference type="GO" id="GO:0008641">
    <property type="term" value="F:ubiquitin-like modifier activating enzyme activity"/>
    <property type="evidence" value="ECO:0007669"/>
    <property type="project" value="InterPro"/>
</dbReference>
<dbReference type="HOGENOM" id="CLU_013325_9_3_1"/>
<dbReference type="GO" id="GO:0061504">
    <property type="term" value="P:cyclic threonylcarbamoyladenosine biosynthetic process"/>
    <property type="evidence" value="ECO:0007669"/>
    <property type="project" value="TreeGrafter"/>
</dbReference>
<organism evidence="15">
    <name type="scientific">Chaetomium thermophilum (strain DSM 1495 / CBS 144.50 / IMI 039719)</name>
    <name type="common">Thermochaetoides thermophila</name>
    <dbReference type="NCBI Taxonomy" id="759272"/>
    <lineage>
        <taxon>Eukaryota</taxon>
        <taxon>Fungi</taxon>
        <taxon>Dikarya</taxon>
        <taxon>Ascomycota</taxon>
        <taxon>Pezizomycotina</taxon>
        <taxon>Sordariomycetes</taxon>
        <taxon>Sordariomycetidae</taxon>
        <taxon>Sordariales</taxon>
        <taxon>Chaetomiaceae</taxon>
        <taxon>Thermochaetoides</taxon>
    </lineage>
</organism>
<evidence type="ECO:0000313" key="14">
    <source>
        <dbReference type="EMBL" id="EGS23003.1"/>
    </source>
</evidence>
<evidence type="ECO:0000256" key="4">
    <source>
        <dbReference type="ARBA" id="ARBA00022692"/>
    </source>
</evidence>
<dbReference type="Pfam" id="PF00899">
    <property type="entry name" value="ThiF"/>
    <property type="match status" value="1"/>
</dbReference>
<dbReference type="KEGG" id="cthr:CTHT_0014830"/>
<dbReference type="CDD" id="cd00755">
    <property type="entry name" value="YgdL_like"/>
    <property type="match status" value="1"/>
</dbReference>
<keyword evidence="15" id="KW-1185">Reference proteome</keyword>
<evidence type="ECO:0000256" key="3">
    <source>
        <dbReference type="ARBA" id="ARBA00022598"/>
    </source>
</evidence>
<keyword evidence="4" id="KW-0812">Transmembrane</keyword>
<dbReference type="AlphaFoldDB" id="G0S1U3"/>
<sequence length="532" mass="58570">MSSLSSNPKLQLAATAVVSAALAAGAILSYQHLQQFKQPHSSRRRYSIPNLPSNGNGDPALQPVTRMGPLPKPDPEDEHNQVLAHRAQNGDWDDELILEQLARNRVFLGDEGLVKLRNAFVIVVGCGGVGSHACAALARSGVSKIRLIDFDQVTLSSLNRHAVATLADVGLPKVQCLQRRLIAITPWVKFDLRLQKFDASVAVDLLEGWKGDPAQKPDFVIDAIDNIDSKVELLKFCHDNGLPVISSMGAGTKSDPTRVMVGDISASFEDALSRATRRKLKLKGVTSGIPVVYSTEKMGPGKAALLPLPEEEFQKGAVSDLSVLPDFRVRILPVLGTMPAVFGYTVANHVILSITGKLYNFEDPAYLSPSVTDFCLGYPMDYQPAKARDKMYESILAYVQASEEKIVRMIEGGRTDVCIGLKVPITPGDIAFLVEEAFRGRSAVSGIPTKLMLIRWKKPEKTTLIRIGEGKDEQKSSNLRLRDLVCMTKEEAVRHLNEVLLGNKNLEELYDKEVIEKVEARQKEAEEYEKHR</sequence>
<dbReference type="SUPFAM" id="SSF69572">
    <property type="entry name" value="Activating enzymes of the ubiquitin-like proteins"/>
    <property type="match status" value="1"/>
</dbReference>
<evidence type="ECO:0000256" key="5">
    <source>
        <dbReference type="ARBA" id="ARBA00022741"/>
    </source>
</evidence>
<keyword evidence="9" id="KW-0496">Mitochondrion</keyword>
<name>G0S1U3_CHATD</name>
<protein>
    <recommendedName>
        <fullName evidence="13">THIF-type NAD/FAD binding fold domain-containing protein</fullName>
    </recommendedName>
</protein>
<dbReference type="OMA" id="GSWVVTM"/>
<dbReference type="InterPro" id="IPR045886">
    <property type="entry name" value="ThiF/MoeB/HesA"/>
</dbReference>
<dbReference type="RefSeq" id="XP_006691995.1">
    <property type="nucleotide sequence ID" value="XM_006691932.1"/>
</dbReference>
<keyword evidence="6" id="KW-1000">Mitochondrion outer membrane</keyword>
<dbReference type="GeneID" id="18255521"/>
<dbReference type="eggNOG" id="KOG2018">
    <property type="taxonomic scope" value="Eukaryota"/>
</dbReference>
<evidence type="ECO:0000313" key="15">
    <source>
        <dbReference type="Proteomes" id="UP000008066"/>
    </source>
</evidence>
<keyword evidence="5" id="KW-0547">Nucleotide-binding</keyword>
<evidence type="ECO:0000256" key="9">
    <source>
        <dbReference type="ARBA" id="ARBA00023128"/>
    </source>
</evidence>
<gene>
    <name evidence="14" type="ORF">CTHT_0014830</name>
</gene>
<dbReference type="STRING" id="759272.G0S1U3"/>
<dbReference type="GO" id="GO:0061503">
    <property type="term" value="F:tRNA threonylcarbamoyladenosine dehydratase"/>
    <property type="evidence" value="ECO:0007669"/>
    <property type="project" value="TreeGrafter"/>
</dbReference>
<evidence type="ECO:0000256" key="7">
    <source>
        <dbReference type="ARBA" id="ARBA00022840"/>
    </source>
</evidence>
<keyword evidence="3" id="KW-0436">Ligase</keyword>
<dbReference type="Proteomes" id="UP000008066">
    <property type="component" value="Unassembled WGS sequence"/>
</dbReference>
<feature type="domain" description="THIF-type NAD/FAD binding fold" evidence="13">
    <location>
        <begin position="103"/>
        <end position="357"/>
    </location>
</feature>
<dbReference type="PANTHER" id="PTHR43267:SF2">
    <property type="entry name" value="TRNA THREONYLCARBAMOYLADENOSINE DEHYDRATASE 1-RELATED"/>
    <property type="match status" value="1"/>
</dbReference>
<dbReference type="InterPro" id="IPR000594">
    <property type="entry name" value="ThiF_NAD_FAD-bd"/>
</dbReference>
<keyword evidence="10" id="KW-0472">Membrane</keyword>
<evidence type="ECO:0000256" key="8">
    <source>
        <dbReference type="ARBA" id="ARBA00022989"/>
    </source>
</evidence>
<comment type="subcellular location">
    <subcellularLocation>
        <location evidence="1">Mitochondrion outer membrane</location>
        <topology evidence="1">Multi-pass membrane protein</topology>
    </subcellularLocation>
</comment>
<evidence type="ECO:0000256" key="6">
    <source>
        <dbReference type="ARBA" id="ARBA00022787"/>
    </source>
</evidence>
<accession>G0S1U3</accession>
<evidence type="ECO:0000256" key="10">
    <source>
        <dbReference type="ARBA" id="ARBA00023136"/>
    </source>
</evidence>
<keyword evidence="7" id="KW-0067">ATP-binding</keyword>
<evidence type="ECO:0000256" key="12">
    <source>
        <dbReference type="SAM" id="MobiDB-lite"/>
    </source>
</evidence>
<evidence type="ECO:0000256" key="2">
    <source>
        <dbReference type="ARBA" id="ARBA00009919"/>
    </source>
</evidence>
<evidence type="ECO:0000259" key="13">
    <source>
        <dbReference type="Pfam" id="PF00899"/>
    </source>
</evidence>
<dbReference type="FunFam" id="3.40.50.720:FF:000125">
    <property type="entry name" value="tRNA threonylcarbamoyladenosine dehydratase 2-like"/>
    <property type="match status" value="1"/>
</dbReference>
<keyword evidence="8" id="KW-1133">Transmembrane helix</keyword>
<dbReference type="OrthoDB" id="10265862at2759"/>
<feature type="region of interest" description="Disordered" evidence="12">
    <location>
        <begin position="39"/>
        <end position="78"/>
    </location>
</feature>
<dbReference type="InterPro" id="IPR035985">
    <property type="entry name" value="Ubiquitin-activating_enz"/>
</dbReference>
<comment type="similarity">
    <text evidence="2">Belongs to the HesA/MoeB/ThiF family.</text>
</comment>
<evidence type="ECO:0000256" key="11">
    <source>
        <dbReference type="ARBA" id="ARBA00060084"/>
    </source>
</evidence>
<dbReference type="GO" id="GO:0005741">
    <property type="term" value="C:mitochondrial outer membrane"/>
    <property type="evidence" value="ECO:0007669"/>
    <property type="project" value="UniProtKB-SubCell"/>
</dbReference>
<reference evidence="14 15" key="1">
    <citation type="journal article" date="2011" name="Cell">
        <title>Insight into structure and assembly of the nuclear pore complex by utilizing the genome of a eukaryotic thermophile.</title>
        <authorList>
            <person name="Amlacher S."/>
            <person name="Sarges P."/>
            <person name="Flemming D."/>
            <person name="van Noort V."/>
            <person name="Kunze R."/>
            <person name="Devos D.P."/>
            <person name="Arumugam M."/>
            <person name="Bork P."/>
            <person name="Hurt E."/>
        </authorList>
    </citation>
    <scope>NUCLEOTIDE SEQUENCE [LARGE SCALE GENOMIC DNA]</scope>
    <source>
        <strain evidence="15">DSM 1495 / CBS 144.50 / IMI 039719</strain>
    </source>
</reference>
<dbReference type="PANTHER" id="PTHR43267">
    <property type="entry name" value="TRNA THREONYLCARBAMOYLADENOSINE DEHYDRATASE"/>
    <property type="match status" value="1"/>
</dbReference>
<comment type="function">
    <text evidence="11">Catalyzes the ATP-dependent dehydration of threonylcarbamoyladenosine at position 37 (t(6)A37) to form cyclic t(6)A37 (ct(6)A37) in tRNAs that read codons beginning with adenine.</text>
</comment>